<dbReference type="InterPro" id="IPR002495">
    <property type="entry name" value="Glyco_trans_8"/>
</dbReference>
<evidence type="ECO:0000313" key="6">
    <source>
        <dbReference type="Proteomes" id="UP000824249"/>
    </source>
</evidence>
<dbReference type="InterPro" id="IPR029044">
    <property type="entry name" value="Nucleotide-diphossugar_trans"/>
</dbReference>
<evidence type="ECO:0000313" key="5">
    <source>
        <dbReference type="EMBL" id="HIX47262.1"/>
    </source>
</evidence>
<accession>A0A9D1VV65</accession>
<dbReference type="AlphaFoldDB" id="A0A9D1VV65"/>
<dbReference type="InterPro" id="IPR050748">
    <property type="entry name" value="Glycosyltrans_8_dom-fam"/>
</dbReference>
<evidence type="ECO:0000259" key="4">
    <source>
        <dbReference type="Pfam" id="PF14393"/>
    </source>
</evidence>
<dbReference type="GO" id="GO:0046872">
    <property type="term" value="F:metal ion binding"/>
    <property type="evidence" value="ECO:0007669"/>
    <property type="project" value="UniProtKB-KW"/>
</dbReference>
<organism evidence="5 6">
    <name type="scientific">Candidatus Borkfalkia faecigallinarum</name>
    <dbReference type="NCBI Taxonomy" id="2838509"/>
    <lineage>
        <taxon>Bacteria</taxon>
        <taxon>Bacillati</taxon>
        <taxon>Bacillota</taxon>
        <taxon>Clostridia</taxon>
        <taxon>Christensenellales</taxon>
        <taxon>Christensenellaceae</taxon>
        <taxon>Candidatus Borkfalkia</taxon>
    </lineage>
</organism>
<dbReference type="PANTHER" id="PTHR13778">
    <property type="entry name" value="GLYCOSYLTRANSFERASE 8 DOMAIN-CONTAINING PROTEIN"/>
    <property type="match status" value="1"/>
</dbReference>
<evidence type="ECO:0000256" key="1">
    <source>
        <dbReference type="ARBA" id="ARBA00022676"/>
    </source>
</evidence>
<dbReference type="Proteomes" id="UP000824249">
    <property type="component" value="Unassembled WGS sequence"/>
</dbReference>
<reference evidence="5" key="1">
    <citation type="journal article" date="2021" name="PeerJ">
        <title>Extensive microbial diversity within the chicken gut microbiome revealed by metagenomics and culture.</title>
        <authorList>
            <person name="Gilroy R."/>
            <person name="Ravi A."/>
            <person name="Getino M."/>
            <person name="Pursley I."/>
            <person name="Horton D.L."/>
            <person name="Alikhan N.F."/>
            <person name="Baker D."/>
            <person name="Gharbi K."/>
            <person name="Hall N."/>
            <person name="Watson M."/>
            <person name="Adriaenssens E.M."/>
            <person name="Foster-Nyarko E."/>
            <person name="Jarju S."/>
            <person name="Secka A."/>
            <person name="Antonio M."/>
            <person name="Oren A."/>
            <person name="Chaudhuri R.R."/>
            <person name="La Ragione R."/>
            <person name="Hildebrand F."/>
            <person name="Pallen M.J."/>
        </authorList>
    </citation>
    <scope>NUCLEOTIDE SEQUENCE</scope>
    <source>
        <strain evidence="5">26628</strain>
    </source>
</reference>
<dbReference type="PANTHER" id="PTHR13778:SF47">
    <property type="entry name" value="LIPOPOLYSACCHARIDE 1,3-GALACTOSYLTRANSFERASE"/>
    <property type="match status" value="1"/>
</dbReference>
<dbReference type="Pfam" id="PF14393">
    <property type="entry name" value="DUF4422"/>
    <property type="match status" value="1"/>
</dbReference>
<feature type="domain" description="DUF4422" evidence="4">
    <location>
        <begin position="7"/>
        <end position="242"/>
    </location>
</feature>
<evidence type="ECO:0000256" key="2">
    <source>
        <dbReference type="ARBA" id="ARBA00022679"/>
    </source>
</evidence>
<evidence type="ECO:0000256" key="3">
    <source>
        <dbReference type="ARBA" id="ARBA00022723"/>
    </source>
</evidence>
<keyword evidence="3" id="KW-0479">Metal-binding</keyword>
<sequence>MNGPNIQIFVSCHKECVVPDVPLLRPIQVGAALAERRLAGMLHDDEGENISAKNKSYCELTAQYWAWKNADADYYGFFHYRRYLSFAREPLPADAFGEAHLPCNDEAALKKCGIDGETMAKTIAQYDLIVPQEGGFPERSLNLYRQYCIAPVHHKSDLDFVLGVIREDYPAMYPYAMRYIKRKKGYFCNMFIMKKELFDEYNRWLFSILEKHEKAVDISAYSDQAMRVHGFLAERLCGIFLDYVERTRSLRILKLQRVFFDNVDPEPVLRPAFAKDNAAIVFSANDFYVPYLAALLRSIEQHASPRHNYDLIVLHRDIRPRHRALLQAMLPRDNFSLRFFDVTRPMSRYAHLPLRGHFRVETYFRLLLPELLPDYDKIVYLDSDMIVCADVAELYETDVEGYLLAACRDADTAGLYNGYEPQKKKYTDEVMKLKAPYDYFQAGMLVLNLAQFRKTYTAEEMMRLAASYQWELLDQDVLNMLAEGKVRFVDTAWNVLVDWRGIRIRDIIGRAPQELYQDYMRARRAPKIIHYAGPDKPWTDPESDFAEEFWQASRATPWHEAVLARMSRALAGNAPRRRSLYRAVEDSLLRPIAGVFFPVGTRRREALKKLLRRGR</sequence>
<dbReference type="Gene3D" id="3.90.550.10">
    <property type="entry name" value="Spore Coat Polysaccharide Biosynthesis Protein SpsA, Chain A"/>
    <property type="match status" value="1"/>
</dbReference>
<reference evidence="5" key="2">
    <citation type="submission" date="2021-04" db="EMBL/GenBank/DDBJ databases">
        <authorList>
            <person name="Gilroy R."/>
        </authorList>
    </citation>
    <scope>NUCLEOTIDE SEQUENCE</scope>
    <source>
        <strain evidence="5">26628</strain>
    </source>
</reference>
<dbReference type="GO" id="GO:0016757">
    <property type="term" value="F:glycosyltransferase activity"/>
    <property type="evidence" value="ECO:0007669"/>
    <property type="project" value="UniProtKB-KW"/>
</dbReference>
<name>A0A9D1VV65_9FIRM</name>
<dbReference type="CDD" id="cd04194">
    <property type="entry name" value="GT8_A4GalT_like"/>
    <property type="match status" value="1"/>
</dbReference>
<proteinExistence type="predicted"/>
<comment type="caution">
    <text evidence="5">The sequence shown here is derived from an EMBL/GenBank/DDBJ whole genome shotgun (WGS) entry which is preliminary data.</text>
</comment>
<dbReference type="SUPFAM" id="SSF53448">
    <property type="entry name" value="Nucleotide-diphospho-sugar transferases"/>
    <property type="match status" value="1"/>
</dbReference>
<protein>
    <submittedName>
        <fullName evidence="5">DUF4422 domain-containing protein</fullName>
    </submittedName>
</protein>
<dbReference type="EMBL" id="DXFD01000091">
    <property type="protein sequence ID" value="HIX47262.1"/>
    <property type="molecule type" value="Genomic_DNA"/>
</dbReference>
<dbReference type="InterPro" id="IPR025536">
    <property type="entry name" value="DUF4422"/>
</dbReference>
<dbReference type="Pfam" id="PF01501">
    <property type="entry name" value="Glyco_transf_8"/>
    <property type="match status" value="1"/>
</dbReference>
<keyword evidence="2" id="KW-0808">Transferase</keyword>
<gene>
    <name evidence="5" type="ORF">H9737_06210</name>
</gene>
<keyword evidence="1" id="KW-0328">Glycosyltransferase</keyword>